<evidence type="ECO:0000313" key="8">
    <source>
        <dbReference type="EMBL" id="QJX78286.1"/>
    </source>
</evidence>
<dbReference type="GO" id="GO:0022857">
    <property type="term" value="F:transmembrane transporter activity"/>
    <property type="evidence" value="ECO:0007669"/>
    <property type="project" value="InterPro"/>
</dbReference>
<dbReference type="PANTHER" id="PTHR42718">
    <property type="entry name" value="MAJOR FACILITATOR SUPERFAMILY MULTIDRUG TRANSPORTER MFSC"/>
    <property type="match status" value="1"/>
</dbReference>
<dbReference type="AlphaFoldDB" id="A0A6M6DXS1"/>
<keyword evidence="3 6" id="KW-0812">Transmembrane</keyword>
<feature type="transmembrane region" description="Helical" evidence="6">
    <location>
        <begin position="295"/>
        <end position="315"/>
    </location>
</feature>
<evidence type="ECO:0000256" key="5">
    <source>
        <dbReference type="ARBA" id="ARBA00023136"/>
    </source>
</evidence>
<dbReference type="InterPro" id="IPR020846">
    <property type="entry name" value="MFS_dom"/>
</dbReference>
<evidence type="ECO:0000256" key="3">
    <source>
        <dbReference type="ARBA" id="ARBA00022692"/>
    </source>
</evidence>
<feature type="domain" description="Major facilitator superfamily (MFS) profile" evidence="7">
    <location>
        <begin position="9"/>
        <end position="436"/>
    </location>
</feature>
<reference evidence="8 9" key="1">
    <citation type="submission" date="2019-10" db="EMBL/GenBank/DDBJ databases">
        <title>Complete genome sequences for adaption low water activity.</title>
        <authorList>
            <person name="Zhao L."/>
            <person name="Zhong J."/>
        </authorList>
    </citation>
    <scope>NUCLEOTIDE SEQUENCE [LARGE SCALE GENOMIC DNA]</scope>
    <source>
        <strain evidence="8 9">FDU301</strain>
    </source>
</reference>
<evidence type="ECO:0000259" key="7">
    <source>
        <dbReference type="PROSITE" id="PS50850"/>
    </source>
</evidence>
<dbReference type="SUPFAM" id="SSF103473">
    <property type="entry name" value="MFS general substrate transporter"/>
    <property type="match status" value="1"/>
</dbReference>
<dbReference type="GO" id="GO:0005886">
    <property type="term" value="C:plasma membrane"/>
    <property type="evidence" value="ECO:0007669"/>
    <property type="project" value="UniProtKB-SubCell"/>
</dbReference>
<evidence type="ECO:0000256" key="2">
    <source>
        <dbReference type="ARBA" id="ARBA00022448"/>
    </source>
</evidence>
<dbReference type="Proteomes" id="UP000501076">
    <property type="component" value="Chromosome"/>
</dbReference>
<dbReference type="RefSeq" id="WP_171777465.1">
    <property type="nucleotide sequence ID" value="NZ_CP045272.1"/>
</dbReference>
<feature type="transmembrane region" description="Helical" evidence="6">
    <location>
        <begin position="387"/>
        <end position="406"/>
    </location>
</feature>
<dbReference type="PROSITE" id="PS50850">
    <property type="entry name" value="MFS"/>
    <property type="match status" value="1"/>
</dbReference>
<dbReference type="Gene3D" id="1.20.1250.20">
    <property type="entry name" value="MFS general substrate transporter like domains"/>
    <property type="match status" value="1"/>
</dbReference>
<evidence type="ECO:0000256" key="1">
    <source>
        <dbReference type="ARBA" id="ARBA00004651"/>
    </source>
</evidence>
<protein>
    <submittedName>
        <fullName evidence="8">MFS transporter</fullName>
    </submittedName>
</protein>
<comment type="subcellular location">
    <subcellularLocation>
        <location evidence="1">Cell membrane</location>
        <topology evidence="1">Multi-pass membrane protein</topology>
    </subcellularLocation>
</comment>
<dbReference type="EMBL" id="CP045272">
    <property type="protein sequence ID" value="QJX78286.1"/>
    <property type="molecule type" value="Genomic_DNA"/>
</dbReference>
<feature type="transmembrane region" description="Helical" evidence="6">
    <location>
        <begin position="324"/>
        <end position="342"/>
    </location>
</feature>
<dbReference type="PRINTS" id="PR01036">
    <property type="entry name" value="TCRTETB"/>
</dbReference>
<feature type="transmembrane region" description="Helical" evidence="6">
    <location>
        <begin position="258"/>
        <end position="283"/>
    </location>
</feature>
<feature type="transmembrane region" description="Helical" evidence="6">
    <location>
        <begin position="107"/>
        <end position="125"/>
    </location>
</feature>
<feature type="transmembrane region" description="Helical" evidence="6">
    <location>
        <begin position="75"/>
        <end position="101"/>
    </location>
</feature>
<dbReference type="Pfam" id="PF07690">
    <property type="entry name" value="MFS_1"/>
    <property type="match status" value="2"/>
</dbReference>
<gene>
    <name evidence="8" type="ORF">FDZ14_19680</name>
</gene>
<feature type="transmembrane region" description="Helical" evidence="6">
    <location>
        <begin position="195"/>
        <end position="213"/>
    </location>
</feature>
<feature type="transmembrane region" description="Helical" evidence="6">
    <location>
        <begin position="163"/>
        <end position="183"/>
    </location>
</feature>
<feature type="transmembrane region" description="Helical" evidence="6">
    <location>
        <begin position="219"/>
        <end position="237"/>
    </location>
</feature>
<name>A0A6M6DXS1_PRIMG</name>
<dbReference type="InterPro" id="IPR036259">
    <property type="entry name" value="MFS_trans_sf"/>
</dbReference>
<feature type="transmembrane region" description="Helical" evidence="6">
    <location>
        <begin position="348"/>
        <end position="366"/>
    </location>
</feature>
<dbReference type="InterPro" id="IPR011701">
    <property type="entry name" value="MFS"/>
</dbReference>
<dbReference type="Gene3D" id="1.20.1720.10">
    <property type="entry name" value="Multidrug resistance protein D"/>
    <property type="match status" value="1"/>
</dbReference>
<accession>A0A6M6DXS1</accession>
<evidence type="ECO:0000256" key="4">
    <source>
        <dbReference type="ARBA" id="ARBA00022989"/>
    </source>
</evidence>
<dbReference type="PANTHER" id="PTHR42718:SF9">
    <property type="entry name" value="MAJOR FACILITATOR SUPERFAMILY MULTIDRUG TRANSPORTER MFSC"/>
    <property type="match status" value="1"/>
</dbReference>
<keyword evidence="2" id="KW-0813">Transport</keyword>
<evidence type="ECO:0000256" key="6">
    <source>
        <dbReference type="SAM" id="Phobius"/>
    </source>
</evidence>
<feature type="transmembrane region" description="Helical" evidence="6">
    <location>
        <begin position="132"/>
        <end position="151"/>
    </location>
</feature>
<organism evidence="8 9">
    <name type="scientific">Priestia megaterium</name>
    <name type="common">Bacillus megaterium</name>
    <dbReference type="NCBI Taxonomy" id="1404"/>
    <lineage>
        <taxon>Bacteria</taxon>
        <taxon>Bacillati</taxon>
        <taxon>Bacillota</taxon>
        <taxon>Bacilli</taxon>
        <taxon>Bacillales</taxon>
        <taxon>Bacillaceae</taxon>
        <taxon>Priestia</taxon>
    </lineage>
</organism>
<sequence length="449" mass="48428">MGKHKELILIISLLIGTFLVPINSTMIAVALSTISAHFNEPLASISWVVTIYLIVMAVTQPIAGKLGDLYGNRNIYLWGVVFFLIASLGCIFSTNLISLIIFRSLQAVGGALLTPNTIAIIRYVVPKERLPKVLGIFGMGMGLGAAIGPLLGSVLLENFNLEAIFWVNVPFLFLALISGIVMIPKFNVKKQASTLDIQGSIYLAISISLLILLTHGMEFTKALIMGIIFILSTILFIKRENTAENPIIDFSLFKNSTFTSANLSIMLSNFVMYVILLIMPLLMKSQFHLSTAQTGLVLSVFSISMSLSGWIGGLLNNKFSSKKVIGFSFAMIIVSNILFLSLENIGSIIFLIVALIIGGFSTGIGLTSMQVASLDSVSKEQSGTASGIYSTFRYFGSIISSTLIALVTSYNYIFIILGISGIVGILLVARSIKSSSQDVISSNNSRAKA</sequence>
<evidence type="ECO:0000313" key="9">
    <source>
        <dbReference type="Proteomes" id="UP000501076"/>
    </source>
</evidence>
<proteinExistence type="predicted"/>
<dbReference type="CDD" id="cd17321">
    <property type="entry name" value="MFS_MMR_MDR_like"/>
    <property type="match status" value="1"/>
</dbReference>
<feature type="transmembrane region" description="Helical" evidence="6">
    <location>
        <begin position="412"/>
        <end position="429"/>
    </location>
</feature>
<keyword evidence="5 6" id="KW-0472">Membrane</keyword>
<feature type="transmembrane region" description="Helical" evidence="6">
    <location>
        <begin position="42"/>
        <end position="63"/>
    </location>
</feature>
<keyword evidence="4 6" id="KW-1133">Transmembrane helix</keyword>